<protein>
    <submittedName>
        <fullName evidence="5">GT2 family glycosyltransferase</fullName>
    </submittedName>
</protein>
<evidence type="ECO:0000256" key="1">
    <source>
        <dbReference type="ARBA" id="ARBA00006739"/>
    </source>
</evidence>
<reference evidence="5" key="1">
    <citation type="submission" date="2020-08" db="EMBL/GenBank/DDBJ databases">
        <title>Genomic Encyclopedia of Type Strains, Phase III (KMG-III): the genomes of soil and plant-associated and newly described type strains.</title>
        <authorList>
            <person name="Whitman W."/>
        </authorList>
    </citation>
    <scope>NUCLEOTIDE SEQUENCE [LARGE SCALE GENOMIC DNA]</scope>
    <source>
        <strain evidence="5">CECT 8628</strain>
    </source>
</reference>
<dbReference type="Proteomes" id="UP000539265">
    <property type="component" value="Unassembled WGS sequence"/>
</dbReference>
<keyword evidence="3" id="KW-0808">Transferase</keyword>
<dbReference type="AlphaFoldDB" id="A0A839SAU2"/>
<dbReference type="InterPro" id="IPR029044">
    <property type="entry name" value="Nucleotide-diphossugar_trans"/>
</dbReference>
<name>A0A839SAU2_9SPHI</name>
<dbReference type="PANTHER" id="PTHR43179:SF12">
    <property type="entry name" value="GALACTOFURANOSYLTRANSFERASE GLFT2"/>
    <property type="match status" value="1"/>
</dbReference>
<feature type="domain" description="Glycosyltransferase 2-like" evidence="4">
    <location>
        <begin position="4"/>
        <end position="129"/>
    </location>
</feature>
<evidence type="ECO:0000313" key="5">
    <source>
        <dbReference type="EMBL" id="MBB3054363.1"/>
    </source>
</evidence>
<organism evidence="5 6">
    <name type="scientific">Mucilaginibacter gotjawali</name>
    <dbReference type="NCBI Taxonomy" id="1550579"/>
    <lineage>
        <taxon>Bacteria</taxon>
        <taxon>Pseudomonadati</taxon>
        <taxon>Bacteroidota</taxon>
        <taxon>Sphingobacteriia</taxon>
        <taxon>Sphingobacteriales</taxon>
        <taxon>Sphingobacteriaceae</taxon>
        <taxon>Mucilaginibacter</taxon>
    </lineage>
</organism>
<dbReference type="InterPro" id="IPR001173">
    <property type="entry name" value="Glyco_trans_2-like"/>
</dbReference>
<comment type="similarity">
    <text evidence="1">Belongs to the glycosyltransferase 2 family.</text>
</comment>
<sequence>MLFIIIPVYNRWHFTHAVLNSLMRQSNKLFKIIVVDHGSTDGTSDHIASQFPEVIVLKGDNSMWWTAAVNKGIRYALQENALHILTLNNDTVAESDYIAQLYKAIDNAPANSIIGSASIDVNTKEITYCGEKLNWFLESSTKNIKHLNSVQTDKGLLPVTHFPGRGLLIPVQVFDQIGLFDDKYFPHYMADYEFTLRAVKNGFPLFCATDARIGTYPEASGANQIKAMKTVKGYKQHLFGIKGGGNLPLFYRYAFRHCPVYALPTHLFLGTFRRLIGYWV</sequence>
<proteinExistence type="inferred from homology"/>
<evidence type="ECO:0000313" key="6">
    <source>
        <dbReference type="Proteomes" id="UP000539265"/>
    </source>
</evidence>
<dbReference type="Gene3D" id="3.90.550.10">
    <property type="entry name" value="Spore Coat Polysaccharide Biosynthesis Protein SpsA, Chain A"/>
    <property type="match status" value="1"/>
</dbReference>
<dbReference type="OrthoDB" id="9770457at2"/>
<dbReference type="RefSeq" id="WP_096357071.1">
    <property type="nucleotide sequence ID" value="NZ_AP017313.1"/>
</dbReference>
<accession>A0A839SAU2</accession>
<dbReference type="GO" id="GO:0016757">
    <property type="term" value="F:glycosyltransferase activity"/>
    <property type="evidence" value="ECO:0007669"/>
    <property type="project" value="UniProtKB-KW"/>
</dbReference>
<keyword evidence="2" id="KW-0328">Glycosyltransferase</keyword>
<evidence type="ECO:0000256" key="2">
    <source>
        <dbReference type="ARBA" id="ARBA00022676"/>
    </source>
</evidence>
<evidence type="ECO:0000259" key="4">
    <source>
        <dbReference type="Pfam" id="PF00535"/>
    </source>
</evidence>
<dbReference type="SUPFAM" id="SSF53448">
    <property type="entry name" value="Nucleotide-diphospho-sugar transferases"/>
    <property type="match status" value="1"/>
</dbReference>
<dbReference type="EMBL" id="JACHWX010000002">
    <property type="protein sequence ID" value="MBB3054363.1"/>
    <property type="molecule type" value="Genomic_DNA"/>
</dbReference>
<evidence type="ECO:0000256" key="3">
    <source>
        <dbReference type="ARBA" id="ARBA00022679"/>
    </source>
</evidence>
<dbReference type="Pfam" id="PF00535">
    <property type="entry name" value="Glycos_transf_2"/>
    <property type="match status" value="1"/>
</dbReference>
<dbReference type="PANTHER" id="PTHR43179">
    <property type="entry name" value="RHAMNOSYLTRANSFERASE WBBL"/>
    <property type="match status" value="1"/>
</dbReference>
<comment type="caution">
    <text evidence="5">The sequence shown here is derived from an EMBL/GenBank/DDBJ whole genome shotgun (WGS) entry which is preliminary data.</text>
</comment>
<gene>
    <name evidence="5" type="ORF">FHS11_000773</name>
</gene>
<keyword evidence="6" id="KW-1185">Reference proteome</keyword>